<organism evidence="4">
    <name type="scientific">mine drainage metagenome</name>
    <dbReference type="NCBI Taxonomy" id="410659"/>
    <lineage>
        <taxon>unclassified sequences</taxon>
        <taxon>metagenomes</taxon>
        <taxon>ecological metagenomes</taxon>
    </lineage>
</organism>
<dbReference type="EC" id="2.4.2.10" evidence="4"/>
<dbReference type="Pfam" id="PF18912">
    <property type="entry name" value="DZR_2"/>
    <property type="match status" value="1"/>
</dbReference>
<dbReference type="InterPro" id="IPR044005">
    <property type="entry name" value="DZR_2"/>
</dbReference>
<reference evidence="4" key="1">
    <citation type="submission" date="2016-10" db="EMBL/GenBank/DDBJ databases">
        <title>Sequence of Gallionella enrichment culture.</title>
        <authorList>
            <person name="Poehlein A."/>
            <person name="Muehling M."/>
            <person name="Daniel R."/>
        </authorList>
    </citation>
    <scope>NUCLEOTIDE SEQUENCE</scope>
</reference>
<feature type="domain" description="Phosphoribosyltransferase" evidence="2">
    <location>
        <begin position="169"/>
        <end position="225"/>
    </location>
</feature>
<dbReference type="Gene3D" id="3.40.50.2020">
    <property type="match status" value="1"/>
</dbReference>
<dbReference type="InterPro" id="IPR000836">
    <property type="entry name" value="PRTase_dom"/>
</dbReference>
<dbReference type="Pfam" id="PF00156">
    <property type="entry name" value="Pribosyltran"/>
    <property type="match status" value="1"/>
</dbReference>
<evidence type="ECO:0000259" key="2">
    <source>
        <dbReference type="Pfam" id="PF00156"/>
    </source>
</evidence>
<evidence type="ECO:0000313" key="4">
    <source>
        <dbReference type="EMBL" id="OIQ86089.1"/>
    </source>
</evidence>
<dbReference type="PANTHER" id="PTHR47505">
    <property type="entry name" value="DNA UTILIZATION PROTEIN YHGH"/>
    <property type="match status" value="1"/>
</dbReference>
<comment type="caution">
    <text evidence="4">The sequence shown here is derived from an EMBL/GenBank/DDBJ whole genome shotgun (WGS) entry which is preliminary data.</text>
</comment>
<evidence type="ECO:0000256" key="1">
    <source>
        <dbReference type="ARBA" id="ARBA00008007"/>
    </source>
</evidence>
<comment type="similarity">
    <text evidence="1">Belongs to the ComF/GntX family.</text>
</comment>
<evidence type="ECO:0000259" key="3">
    <source>
        <dbReference type="Pfam" id="PF18912"/>
    </source>
</evidence>
<accession>A0A1J5QR47</accession>
<keyword evidence="4" id="KW-0328">Glycosyltransferase</keyword>
<dbReference type="PANTHER" id="PTHR47505:SF1">
    <property type="entry name" value="DNA UTILIZATION PROTEIN YHGH"/>
    <property type="match status" value="1"/>
</dbReference>
<name>A0A1J5QR47_9ZZZZ</name>
<protein>
    <submittedName>
        <fullName evidence="4">Orotate phosphoribosyltransferase</fullName>
        <ecNumber evidence="4">2.4.2.10</ecNumber>
    </submittedName>
</protein>
<dbReference type="InterPro" id="IPR029057">
    <property type="entry name" value="PRTase-like"/>
</dbReference>
<sequence length="229" mass="25137">MIDICSYFNHILPQDCLLCGDRAATMALCDSCHADLPWHDGPACPVCGLPGASTETCGACLKQAPAFDATRAVLDFRFPVDALLRHYKYGAFLPVAKLMGSLVAERLRDEPRPDLVIPMPLHPSRLQERGFNQATEIARVACAKMRIPLELHACSRTRPTPPQAGQPLHARRKNLRGAFSCQMDMSGQRVVLLDDVMTTGASLDELARCIKRSGAARVACWVVARTLRD</sequence>
<proteinExistence type="inferred from homology"/>
<keyword evidence="4" id="KW-0808">Transferase</keyword>
<dbReference type="InterPro" id="IPR051910">
    <property type="entry name" value="ComF/GntX_DNA_util-trans"/>
</dbReference>
<dbReference type="AlphaFoldDB" id="A0A1J5QR47"/>
<dbReference type="EMBL" id="MLJW01000501">
    <property type="protein sequence ID" value="OIQ86089.1"/>
    <property type="molecule type" value="Genomic_DNA"/>
</dbReference>
<gene>
    <name evidence="4" type="primary">pyrE_14</name>
    <name evidence="4" type="ORF">GALL_320700</name>
</gene>
<feature type="domain" description="Double zinc ribbon" evidence="3">
    <location>
        <begin position="9"/>
        <end position="61"/>
    </location>
</feature>
<dbReference type="GO" id="GO:0004588">
    <property type="term" value="F:orotate phosphoribosyltransferase activity"/>
    <property type="evidence" value="ECO:0007669"/>
    <property type="project" value="UniProtKB-EC"/>
</dbReference>
<dbReference type="CDD" id="cd06223">
    <property type="entry name" value="PRTases_typeI"/>
    <property type="match status" value="1"/>
</dbReference>
<dbReference type="SUPFAM" id="SSF53271">
    <property type="entry name" value="PRTase-like"/>
    <property type="match status" value="1"/>
</dbReference>